<comment type="caution">
    <text evidence="1">The sequence shown here is derived from an EMBL/GenBank/DDBJ whole genome shotgun (WGS) entry which is preliminary data.</text>
</comment>
<dbReference type="Proteomes" id="UP000216363">
    <property type="component" value="Unassembled WGS sequence"/>
</dbReference>
<gene>
    <name evidence="1" type="ORF">CES86_1784</name>
</gene>
<organism evidence="1 2">
    <name type="scientific">Brucella lupini</name>
    <dbReference type="NCBI Taxonomy" id="255457"/>
    <lineage>
        <taxon>Bacteria</taxon>
        <taxon>Pseudomonadati</taxon>
        <taxon>Pseudomonadota</taxon>
        <taxon>Alphaproteobacteria</taxon>
        <taxon>Hyphomicrobiales</taxon>
        <taxon>Brucellaceae</taxon>
        <taxon>Brucella/Ochrobactrum group</taxon>
        <taxon>Brucella</taxon>
    </lineage>
</organism>
<accession>A0A256GTI8</accession>
<reference evidence="1 2" key="1">
    <citation type="submission" date="2017-07" db="EMBL/GenBank/DDBJ databases">
        <title>Draft genome of Ochrobactrum lupini type strain LUP21.</title>
        <authorList>
            <person name="Krzyzanowska D.M."/>
            <person name="Jafra S."/>
        </authorList>
    </citation>
    <scope>NUCLEOTIDE SEQUENCE [LARGE SCALE GENOMIC DNA]</scope>
    <source>
        <strain evidence="1 2">LUP21</strain>
    </source>
</reference>
<sequence>MDFPLYHWLPAFPKLRRSGYASKPDSLFPSGKAAMDYWERVILREAQIN</sequence>
<dbReference type="EMBL" id="NNRN01000044">
    <property type="protein sequence ID" value="OYR30459.1"/>
    <property type="molecule type" value="Genomic_DNA"/>
</dbReference>
<evidence type="ECO:0000313" key="1">
    <source>
        <dbReference type="EMBL" id="OYR30459.1"/>
    </source>
</evidence>
<evidence type="ECO:0000313" key="2">
    <source>
        <dbReference type="Proteomes" id="UP000216363"/>
    </source>
</evidence>
<name>A0A256GTI8_9HYPH</name>
<proteinExistence type="predicted"/>
<protein>
    <submittedName>
        <fullName evidence="1">Uncharacterized protein</fullName>
    </submittedName>
</protein>
<dbReference type="AlphaFoldDB" id="A0A256GTI8"/>